<feature type="domain" description="O-acyltransferase WSD1 C-terminal" evidence="14">
    <location>
        <begin position="323"/>
        <end position="461"/>
    </location>
</feature>
<dbReference type="AlphaFoldDB" id="A0A1X1WER5"/>
<accession>A0A1X1WER5</accession>
<comment type="pathway">
    <text evidence="2">Lipid metabolism.</text>
</comment>
<evidence type="ECO:0000256" key="2">
    <source>
        <dbReference type="ARBA" id="ARBA00005189"/>
    </source>
</evidence>
<comment type="pathway">
    <text evidence="1 11">Glycerolipid metabolism; triacylglycerol biosynthesis.</text>
</comment>
<dbReference type="Pfam" id="PF03007">
    <property type="entry name" value="WS_DGAT_cat"/>
    <property type="match status" value="1"/>
</dbReference>
<evidence type="ECO:0000313" key="15">
    <source>
        <dbReference type="EMBL" id="ORV85076.1"/>
    </source>
</evidence>
<sequence length="498" mass="53350">MSNAPDLDAAGLPEELSPLDQILHRGEANPRTRSGIMTVELLDTTPDWDRFRTRFEHASRKVLRLRQKVVTPTLPTAAPRWVVDPDFNLDFHLRRVRVPEPGTFRQVMDLAEIAAQSPLDISRPLWTATLIEGVENGQAALMVHLSHAVTDGVGGVEMFANLYDLERDPPPQPAPPLPVPADLSPNDLMRRGLNRLPGTIVGNMRNAVVGAVKGVGHVVRDPMNRLGSAFDYAMSGVRVVGPVAEPSPILRRRSLSTRSEAIDIEFGDLHRASKAAGGSINDAYLAGLCGALRLYHQAKGVPVDTLPMAVPVNLRSDDDPAGGNRFAGINLAAPIGLSDPEARIQNIRSQMTSKRDERALDMVGAIAPVVSLLPDSVLESMAGSIVNSDVQASNVPVYAGDTFIAGAKVLRQYGLGPLPGVAMMVVLVSRSGYCTITARYDRASITDPDLFAQCLLAGFDEVLALGGDGRATPATFTESSEDTESQQSTVNLNGSGQQ</sequence>
<feature type="domain" description="O-acyltransferase WSD1-like N-terminal" evidence="13">
    <location>
        <begin position="18"/>
        <end position="284"/>
    </location>
</feature>
<proteinExistence type="inferred from homology"/>
<evidence type="ECO:0000256" key="4">
    <source>
        <dbReference type="ARBA" id="ARBA00013244"/>
    </source>
</evidence>
<dbReference type="InterPro" id="IPR004255">
    <property type="entry name" value="O-acyltransferase_WSD1_N"/>
</dbReference>
<evidence type="ECO:0000256" key="3">
    <source>
        <dbReference type="ARBA" id="ARBA00009587"/>
    </source>
</evidence>
<evidence type="ECO:0000256" key="9">
    <source>
        <dbReference type="ARBA" id="ARBA00023315"/>
    </source>
</evidence>
<dbReference type="Gene3D" id="3.30.559.10">
    <property type="entry name" value="Chloramphenicol acetyltransferase-like domain"/>
    <property type="match status" value="1"/>
</dbReference>
<keyword evidence="5 11" id="KW-0444">Lipid biosynthesis</keyword>
<evidence type="ECO:0000256" key="10">
    <source>
        <dbReference type="ARBA" id="ARBA00048109"/>
    </source>
</evidence>
<evidence type="ECO:0000256" key="11">
    <source>
        <dbReference type="RuleBase" id="RU361241"/>
    </source>
</evidence>
<dbReference type="GO" id="GO:0001666">
    <property type="term" value="P:response to hypoxia"/>
    <property type="evidence" value="ECO:0007669"/>
    <property type="project" value="TreeGrafter"/>
</dbReference>
<reference evidence="15 16" key="1">
    <citation type="submission" date="2016-01" db="EMBL/GenBank/DDBJ databases">
        <title>The new phylogeny of the genus Mycobacterium.</title>
        <authorList>
            <person name="Tarcisio F."/>
            <person name="Conor M."/>
            <person name="Antonella G."/>
            <person name="Elisabetta G."/>
            <person name="Giulia F.S."/>
            <person name="Sara T."/>
            <person name="Anna F."/>
            <person name="Clotilde B."/>
            <person name="Roberto B."/>
            <person name="Veronica D.S."/>
            <person name="Fabio R."/>
            <person name="Monica P."/>
            <person name="Olivier J."/>
            <person name="Enrico T."/>
            <person name="Nicola S."/>
        </authorList>
    </citation>
    <scope>NUCLEOTIDE SEQUENCE [LARGE SCALE GENOMIC DNA]</scope>
    <source>
        <strain evidence="15 16">DSM 45541</strain>
    </source>
</reference>
<dbReference type="InterPro" id="IPR045034">
    <property type="entry name" value="O-acyltransferase_WSD1-like"/>
</dbReference>
<keyword evidence="6 11" id="KW-0808">Transferase</keyword>
<dbReference type="InterPro" id="IPR009721">
    <property type="entry name" value="O-acyltransferase_WSD1_C"/>
</dbReference>
<feature type="region of interest" description="Disordered" evidence="12">
    <location>
        <begin position="473"/>
        <end position="498"/>
    </location>
</feature>
<evidence type="ECO:0000256" key="12">
    <source>
        <dbReference type="SAM" id="MobiDB-lite"/>
    </source>
</evidence>
<keyword evidence="7 11" id="KW-0319">Glycerol metabolism</keyword>
<dbReference type="GO" id="GO:0071731">
    <property type="term" value="P:response to nitric oxide"/>
    <property type="evidence" value="ECO:0007669"/>
    <property type="project" value="TreeGrafter"/>
</dbReference>
<dbReference type="GO" id="GO:0006071">
    <property type="term" value="P:glycerol metabolic process"/>
    <property type="evidence" value="ECO:0007669"/>
    <property type="project" value="UniProtKB-KW"/>
</dbReference>
<dbReference type="EMBL" id="LQPC01000043">
    <property type="protein sequence ID" value="ORV85076.1"/>
    <property type="molecule type" value="Genomic_DNA"/>
</dbReference>
<dbReference type="GO" id="GO:0019432">
    <property type="term" value="P:triglyceride biosynthetic process"/>
    <property type="evidence" value="ECO:0007669"/>
    <property type="project" value="UniProtKB-UniPathway"/>
</dbReference>
<dbReference type="UniPathway" id="UPA00282"/>
<dbReference type="PANTHER" id="PTHR31650:SF1">
    <property type="entry name" value="WAX ESTER SYNTHASE_DIACYLGLYCEROL ACYLTRANSFERASE 4-RELATED"/>
    <property type="match status" value="1"/>
</dbReference>
<dbReference type="NCBIfam" id="TIGR02946">
    <property type="entry name" value="acyl_WS_DGAT"/>
    <property type="match status" value="1"/>
</dbReference>
<dbReference type="PANTHER" id="PTHR31650">
    <property type="entry name" value="O-ACYLTRANSFERASE (WSD1-LIKE) FAMILY PROTEIN"/>
    <property type="match status" value="1"/>
</dbReference>
<dbReference type="GO" id="GO:0005886">
    <property type="term" value="C:plasma membrane"/>
    <property type="evidence" value="ECO:0007669"/>
    <property type="project" value="TreeGrafter"/>
</dbReference>
<dbReference type="Proteomes" id="UP000193622">
    <property type="component" value="Unassembled WGS sequence"/>
</dbReference>
<evidence type="ECO:0000259" key="13">
    <source>
        <dbReference type="Pfam" id="PF03007"/>
    </source>
</evidence>
<keyword evidence="9 11" id="KW-0012">Acyltransferase</keyword>
<dbReference type="InterPro" id="IPR023213">
    <property type="entry name" value="CAT-like_dom_sf"/>
</dbReference>
<evidence type="ECO:0000256" key="1">
    <source>
        <dbReference type="ARBA" id="ARBA00004771"/>
    </source>
</evidence>
<organism evidence="15 16">
    <name type="scientific">Mycolicibacterium iranicum</name>
    <name type="common">Mycobacterium iranicum</name>
    <dbReference type="NCBI Taxonomy" id="912594"/>
    <lineage>
        <taxon>Bacteria</taxon>
        <taxon>Bacillati</taxon>
        <taxon>Actinomycetota</taxon>
        <taxon>Actinomycetes</taxon>
        <taxon>Mycobacteriales</taxon>
        <taxon>Mycobacteriaceae</taxon>
        <taxon>Mycolicibacterium</taxon>
    </lineage>
</organism>
<evidence type="ECO:0000259" key="14">
    <source>
        <dbReference type="Pfam" id="PF06974"/>
    </source>
</evidence>
<dbReference type="GO" id="GO:0051701">
    <property type="term" value="P:biological process involved in interaction with host"/>
    <property type="evidence" value="ECO:0007669"/>
    <property type="project" value="TreeGrafter"/>
</dbReference>
<keyword evidence="8 11" id="KW-0443">Lipid metabolism</keyword>
<comment type="catalytic activity">
    <reaction evidence="10 11">
        <text>an acyl-CoA + a 1,2-diacyl-sn-glycerol = a triacyl-sn-glycerol + CoA</text>
        <dbReference type="Rhea" id="RHEA:10868"/>
        <dbReference type="ChEBI" id="CHEBI:17815"/>
        <dbReference type="ChEBI" id="CHEBI:57287"/>
        <dbReference type="ChEBI" id="CHEBI:58342"/>
        <dbReference type="ChEBI" id="CHEBI:64615"/>
        <dbReference type="EC" id="2.3.1.20"/>
    </reaction>
</comment>
<evidence type="ECO:0000256" key="5">
    <source>
        <dbReference type="ARBA" id="ARBA00022516"/>
    </source>
</evidence>
<dbReference type="Pfam" id="PF06974">
    <property type="entry name" value="WS_DGAT_C"/>
    <property type="match status" value="1"/>
</dbReference>
<comment type="caution">
    <text evidence="15">The sequence shown here is derived from an EMBL/GenBank/DDBJ whole genome shotgun (WGS) entry which is preliminary data.</text>
</comment>
<protein>
    <recommendedName>
        <fullName evidence="4 11">Diacylglycerol O-acyltransferase</fullName>
        <ecNumber evidence="4 11">2.3.1.20</ecNumber>
    </recommendedName>
</protein>
<dbReference type="GO" id="GO:0004144">
    <property type="term" value="F:diacylglycerol O-acyltransferase activity"/>
    <property type="evidence" value="ECO:0007669"/>
    <property type="project" value="UniProtKB-EC"/>
</dbReference>
<dbReference type="EC" id="2.3.1.20" evidence="4 11"/>
<dbReference type="RefSeq" id="WP_085176610.1">
    <property type="nucleotide sequence ID" value="NZ_LQPC01000043.1"/>
</dbReference>
<evidence type="ECO:0000256" key="8">
    <source>
        <dbReference type="ARBA" id="ARBA00023098"/>
    </source>
</evidence>
<evidence type="ECO:0000256" key="7">
    <source>
        <dbReference type="ARBA" id="ARBA00022798"/>
    </source>
</evidence>
<evidence type="ECO:0000256" key="6">
    <source>
        <dbReference type="ARBA" id="ARBA00022679"/>
    </source>
</evidence>
<gene>
    <name evidence="15" type="ORF">AWC12_20775</name>
</gene>
<dbReference type="SUPFAM" id="SSF52777">
    <property type="entry name" value="CoA-dependent acyltransferases"/>
    <property type="match status" value="1"/>
</dbReference>
<comment type="similarity">
    <text evidence="3 11">Belongs to the long-chain O-acyltransferase family.</text>
</comment>
<evidence type="ECO:0000313" key="16">
    <source>
        <dbReference type="Proteomes" id="UP000193622"/>
    </source>
</evidence>
<dbReference type="InterPro" id="IPR014292">
    <property type="entry name" value="Acyl_transf_WS/DGAT"/>
</dbReference>
<name>A0A1X1WER5_MYCIR</name>